<dbReference type="AlphaFoldDB" id="A0A0G1XMF4"/>
<dbReference type="InterPro" id="IPR018911">
    <property type="entry name" value="Gmad2_Ig-like_dom"/>
</dbReference>
<sequence>MSQLLRIILIVLVLGAAVLVWVELKQVDEVEKVDEITEVEEVAETEQTTYGSEKGVELIVTSPLKDSVVTSPLTITGSAPGFWYFEATFPVTLVNWDGLIIAEGYATAQGEWMTEEYVPFTATLEFTDVLPLTEGIEDLSQVQEFMKKGALILQRDNPSGLPQNDDAVEFSIRFAQ</sequence>
<name>A0A0G1XMF4_9BACT</name>
<protein>
    <recommendedName>
        <fullName evidence="1">Bacterial spore germination immunoglobulin-like domain-containing protein</fullName>
    </recommendedName>
</protein>
<organism evidence="2 3">
    <name type="scientific">Candidatus Uhrbacteria bacterium GW2011_GWA2_52_8d</name>
    <dbReference type="NCBI Taxonomy" id="1618979"/>
    <lineage>
        <taxon>Bacteria</taxon>
        <taxon>Candidatus Uhriibacteriota</taxon>
    </lineage>
</organism>
<dbReference type="Pfam" id="PF10648">
    <property type="entry name" value="Gmad2"/>
    <property type="match status" value="1"/>
</dbReference>
<accession>A0A0G1XMF4</accession>
<evidence type="ECO:0000313" key="3">
    <source>
        <dbReference type="Proteomes" id="UP000034054"/>
    </source>
</evidence>
<dbReference type="EMBL" id="LCRH01000042">
    <property type="protein sequence ID" value="KKW32091.1"/>
    <property type="molecule type" value="Genomic_DNA"/>
</dbReference>
<evidence type="ECO:0000259" key="1">
    <source>
        <dbReference type="Pfam" id="PF10648"/>
    </source>
</evidence>
<evidence type="ECO:0000313" key="2">
    <source>
        <dbReference type="EMBL" id="KKW32091.1"/>
    </source>
</evidence>
<proteinExistence type="predicted"/>
<comment type="caution">
    <text evidence="2">The sequence shown here is derived from an EMBL/GenBank/DDBJ whole genome shotgun (WGS) entry which is preliminary data.</text>
</comment>
<feature type="domain" description="Bacterial spore germination immunoglobulin-like" evidence="1">
    <location>
        <begin position="60"/>
        <end position="128"/>
    </location>
</feature>
<dbReference type="Proteomes" id="UP000034054">
    <property type="component" value="Unassembled WGS sequence"/>
</dbReference>
<reference evidence="2 3" key="1">
    <citation type="journal article" date="2015" name="Nature">
        <title>rRNA introns, odd ribosomes, and small enigmatic genomes across a large radiation of phyla.</title>
        <authorList>
            <person name="Brown C.T."/>
            <person name="Hug L.A."/>
            <person name="Thomas B.C."/>
            <person name="Sharon I."/>
            <person name="Castelle C.J."/>
            <person name="Singh A."/>
            <person name="Wilkins M.J."/>
            <person name="Williams K.H."/>
            <person name="Banfield J.F."/>
        </authorList>
    </citation>
    <scope>NUCLEOTIDE SEQUENCE [LARGE SCALE GENOMIC DNA]</scope>
</reference>
<gene>
    <name evidence="2" type="ORF">UY76_C0042G0003</name>
</gene>